<sequence length="229" mass="26084">MIPMLILYLLKKIKSGSRFTKKLTFIKRLAVKLGMLSMLFVVTVSHANDKKPIKKISYNVVRNHTVIGTINVSCDVGNGSTIYSLESDINVKFILHFSIKGEETSIYKNGILIHSSVFRKVNNKVKADHDVVYKNQNYHLENSETTKKLSLKAIQDNLVMLYFKEPKTIKSVYCDYIKRMAKVEALAEGVYKVDFLDGKYNIFYYENGKCVKVEANSSMFSVTLIPAKS</sequence>
<keyword evidence="2" id="KW-1185">Reference proteome</keyword>
<protein>
    <submittedName>
        <fullName evidence="1">DUF6134 family protein</fullName>
    </submittedName>
</protein>
<reference evidence="2" key="1">
    <citation type="journal article" date="2019" name="Int. J. Syst. Evol. Microbiol.">
        <title>The Global Catalogue of Microorganisms (GCM) 10K type strain sequencing project: providing services to taxonomists for standard genome sequencing and annotation.</title>
        <authorList>
            <consortium name="The Broad Institute Genomics Platform"/>
            <consortium name="The Broad Institute Genome Sequencing Center for Infectious Disease"/>
            <person name="Wu L."/>
            <person name="Ma J."/>
        </authorList>
    </citation>
    <scope>NUCLEOTIDE SEQUENCE [LARGE SCALE GENOMIC DNA]</scope>
    <source>
        <strain evidence="2">KCTC 42398</strain>
    </source>
</reference>
<organism evidence="1 2">
    <name type="scientific">Hyunsoonleella rubra</name>
    <dbReference type="NCBI Taxonomy" id="1737062"/>
    <lineage>
        <taxon>Bacteria</taxon>
        <taxon>Pseudomonadati</taxon>
        <taxon>Bacteroidota</taxon>
        <taxon>Flavobacteriia</taxon>
        <taxon>Flavobacteriales</taxon>
        <taxon>Flavobacteriaceae</taxon>
    </lineage>
</organism>
<proteinExistence type="predicted"/>
<dbReference type="Pfam" id="PF19630">
    <property type="entry name" value="DUF6134"/>
    <property type="match status" value="1"/>
</dbReference>
<name>A0ABW5TFI6_9FLAO</name>
<dbReference type="Proteomes" id="UP001597476">
    <property type="component" value="Unassembled WGS sequence"/>
</dbReference>
<dbReference type="InterPro" id="IPR045767">
    <property type="entry name" value="DUF6134"/>
</dbReference>
<comment type="caution">
    <text evidence="1">The sequence shown here is derived from an EMBL/GenBank/DDBJ whole genome shotgun (WGS) entry which is preliminary data.</text>
</comment>
<evidence type="ECO:0000313" key="2">
    <source>
        <dbReference type="Proteomes" id="UP001597476"/>
    </source>
</evidence>
<evidence type="ECO:0000313" key="1">
    <source>
        <dbReference type="EMBL" id="MFD2726846.1"/>
    </source>
</evidence>
<dbReference type="EMBL" id="JBHULY010000026">
    <property type="protein sequence ID" value="MFD2726846.1"/>
    <property type="molecule type" value="Genomic_DNA"/>
</dbReference>
<accession>A0ABW5TFI6</accession>
<gene>
    <name evidence="1" type="ORF">ACFSR8_11530</name>
</gene>